<comment type="caution">
    <text evidence="1">The sequence shown here is derived from an EMBL/GenBank/DDBJ whole genome shotgun (WGS) entry which is preliminary data.</text>
</comment>
<gene>
    <name evidence="1" type="ORF">HB13667_07425</name>
</gene>
<evidence type="ECO:0000313" key="2">
    <source>
        <dbReference type="Proteomes" id="UP000050437"/>
    </source>
</evidence>
<protein>
    <submittedName>
        <fullName evidence="1">Uncharacterized protein</fullName>
    </submittedName>
</protein>
<organism evidence="1 2">
    <name type="scientific">Pseudomonas putida</name>
    <name type="common">Arthrobacter siderocapsulatus</name>
    <dbReference type="NCBI Taxonomy" id="303"/>
    <lineage>
        <taxon>Bacteria</taxon>
        <taxon>Pseudomonadati</taxon>
        <taxon>Pseudomonadota</taxon>
        <taxon>Gammaproteobacteria</taxon>
        <taxon>Pseudomonadales</taxon>
        <taxon>Pseudomonadaceae</taxon>
        <taxon>Pseudomonas</taxon>
    </lineage>
</organism>
<dbReference type="Proteomes" id="UP000050437">
    <property type="component" value="Unassembled WGS sequence"/>
</dbReference>
<reference evidence="1 2" key="1">
    <citation type="submission" date="2015-10" db="EMBL/GenBank/DDBJ databases">
        <title>Pseudomonas putida clinical strains.</title>
        <authorList>
            <person name="Molina L."/>
            <person name="Udaondo Z."/>
        </authorList>
    </citation>
    <scope>NUCLEOTIDE SEQUENCE [LARGE SCALE GENOMIC DNA]</scope>
    <source>
        <strain evidence="1 2">HB13667</strain>
    </source>
</reference>
<dbReference type="RefSeq" id="WP_054572358.1">
    <property type="nucleotide sequence ID" value="NZ_LKKS01000042.1"/>
</dbReference>
<name>A0A0P7CYZ8_PSEPU</name>
<evidence type="ECO:0000313" key="1">
    <source>
        <dbReference type="EMBL" id="KPM67259.1"/>
    </source>
</evidence>
<proteinExistence type="predicted"/>
<sequence>MTPAQEITVAQLKSQGFAQVVEVREIVRMTKGADRRVVMADGSQKRGYHVEFKRAGQPAGEGV</sequence>
<accession>A0A0P7CYZ8</accession>
<dbReference type="AlphaFoldDB" id="A0A0P7CYZ8"/>
<dbReference type="EMBL" id="LKKS01000042">
    <property type="protein sequence ID" value="KPM67259.1"/>
    <property type="molecule type" value="Genomic_DNA"/>
</dbReference>